<sequence>MNFQRSKEYLEQRKWSFFNWKGIFGWNILRGPLSVERRRWRTVDQVYRARGALRWRTGLMDHSQYARGPMVSNSAHVDRVCGSTESDGWTRSTRVGDRQPGPHVGDIEQRTGCTVGRERWVPQVSDPTIKRKFD</sequence>
<evidence type="ECO:0000256" key="1">
    <source>
        <dbReference type="SAM" id="MobiDB-lite"/>
    </source>
</evidence>
<organism evidence="2 4">
    <name type="scientific">Oryza sativa subsp. japonica</name>
    <name type="common">Rice</name>
    <dbReference type="NCBI Taxonomy" id="39947"/>
    <lineage>
        <taxon>Eukaryota</taxon>
        <taxon>Viridiplantae</taxon>
        <taxon>Streptophyta</taxon>
        <taxon>Embryophyta</taxon>
        <taxon>Tracheophyta</taxon>
        <taxon>Spermatophyta</taxon>
        <taxon>Magnoliopsida</taxon>
        <taxon>Liliopsida</taxon>
        <taxon>Poales</taxon>
        <taxon>Poaceae</taxon>
        <taxon>BOP clade</taxon>
        <taxon>Oryzoideae</taxon>
        <taxon>Oryzeae</taxon>
        <taxon>Oryzinae</taxon>
        <taxon>Oryza</taxon>
        <taxon>Oryza sativa</taxon>
    </lineage>
</organism>
<name>Q69Y73_ORYSJ</name>
<evidence type="ECO:0000313" key="4">
    <source>
        <dbReference type="Proteomes" id="UP000000763"/>
    </source>
</evidence>
<reference evidence="4" key="4">
    <citation type="journal article" date="2008" name="Nucleic Acids Res.">
        <title>The rice annotation project database (RAP-DB): 2008 update.</title>
        <authorList>
            <consortium name="The rice annotation project (RAP)"/>
        </authorList>
    </citation>
    <scope>GENOME REANNOTATION</scope>
    <source>
        <strain evidence="4">cv. Nipponbare</strain>
    </source>
</reference>
<dbReference type="AlphaFoldDB" id="Q69Y73"/>
<feature type="region of interest" description="Disordered" evidence="1">
    <location>
        <begin position="82"/>
        <end position="112"/>
    </location>
</feature>
<feature type="compositionally biased region" description="Polar residues" evidence="1">
    <location>
        <begin position="83"/>
        <end position="93"/>
    </location>
</feature>
<reference evidence="4" key="3">
    <citation type="journal article" date="2005" name="Nature">
        <title>The map-based sequence of the rice genome.</title>
        <authorList>
            <consortium name="International rice genome sequencing project (IRGSP)"/>
            <person name="Matsumoto T."/>
            <person name="Wu J."/>
            <person name="Kanamori H."/>
            <person name="Katayose Y."/>
            <person name="Fujisawa M."/>
            <person name="Namiki N."/>
            <person name="Mizuno H."/>
            <person name="Yamamoto K."/>
            <person name="Antonio B.A."/>
            <person name="Baba T."/>
            <person name="Sakata K."/>
            <person name="Nagamura Y."/>
            <person name="Aoki H."/>
            <person name="Arikawa K."/>
            <person name="Arita K."/>
            <person name="Bito T."/>
            <person name="Chiden Y."/>
            <person name="Fujitsuka N."/>
            <person name="Fukunaka R."/>
            <person name="Hamada M."/>
            <person name="Harada C."/>
            <person name="Hayashi A."/>
            <person name="Hijishita S."/>
            <person name="Honda M."/>
            <person name="Hosokawa S."/>
            <person name="Ichikawa Y."/>
            <person name="Idonuma A."/>
            <person name="Iijima M."/>
            <person name="Ikeda M."/>
            <person name="Ikeno M."/>
            <person name="Ito K."/>
            <person name="Ito S."/>
            <person name="Ito T."/>
            <person name="Ito Y."/>
            <person name="Ito Y."/>
            <person name="Iwabuchi A."/>
            <person name="Kamiya K."/>
            <person name="Karasawa W."/>
            <person name="Kurita K."/>
            <person name="Katagiri S."/>
            <person name="Kikuta A."/>
            <person name="Kobayashi H."/>
            <person name="Kobayashi N."/>
            <person name="Machita K."/>
            <person name="Maehara T."/>
            <person name="Masukawa M."/>
            <person name="Mizubayashi T."/>
            <person name="Mukai Y."/>
            <person name="Nagasaki H."/>
            <person name="Nagata Y."/>
            <person name="Naito S."/>
            <person name="Nakashima M."/>
            <person name="Nakama Y."/>
            <person name="Nakamichi Y."/>
            <person name="Nakamura M."/>
            <person name="Meguro A."/>
            <person name="Negishi M."/>
            <person name="Ohta I."/>
            <person name="Ohta T."/>
            <person name="Okamoto M."/>
            <person name="Ono N."/>
            <person name="Saji S."/>
            <person name="Sakaguchi M."/>
            <person name="Sakai K."/>
            <person name="Shibata M."/>
            <person name="Shimokawa T."/>
            <person name="Song J."/>
            <person name="Takazaki Y."/>
            <person name="Terasawa K."/>
            <person name="Tsugane M."/>
            <person name="Tsuji K."/>
            <person name="Ueda S."/>
            <person name="Waki K."/>
            <person name="Yamagata H."/>
            <person name="Yamamoto M."/>
            <person name="Yamamoto S."/>
            <person name="Yamane H."/>
            <person name="Yoshiki S."/>
            <person name="Yoshihara R."/>
            <person name="Yukawa K."/>
            <person name="Zhong H."/>
            <person name="Yano M."/>
            <person name="Yuan Q."/>
            <person name="Ouyang S."/>
            <person name="Liu J."/>
            <person name="Jones K.M."/>
            <person name="Gansberger K."/>
            <person name="Moffat K."/>
            <person name="Hill J."/>
            <person name="Bera J."/>
            <person name="Fadrosh D."/>
            <person name="Jin S."/>
            <person name="Johri S."/>
            <person name="Kim M."/>
            <person name="Overton L."/>
            <person name="Reardon M."/>
            <person name="Tsitrin T."/>
            <person name="Vuong H."/>
            <person name="Weaver B."/>
            <person name="Ciecko A."/>
            <person name="Tallon L."/>
            <person name="Jackson J."/>
            <person name="Pai G."/>
            <person name="Aken S.V."/>
            <person name="Utterback T."/>
            <person name="Reidmuller S."/>
            <person name="Feldblyum T."/>
            <person name="Hsiao J."/>
            <person name="Zismann V."/>
            <person name="Iobst S."/>
            <person name="de Vazeille A.R."/>
            <person name="Buell C.R."/>
            <person name="Ying K."/>
            <person name="Li Y."/>
            <person name="Lu T."/>
            <person name="Huang Y."/>
            <person name="Zhao Q."/>
            <person name="Feng Q."/>
            <person name="Zhang L."/>
            <person name="Zhu J."/>
            <person name="Weng Q."/>
            <person name="Mu J."/>
            <person name="Lu Y."/>
            <person name="Fan D."/>
            <person name="Liu Y."/>
            <person name="Guan J."/>
            <person name="Zhang Y."/>
            <person name="Yu S."/>
            <person name="Liu X."/>
            <person name="Zhang Y."/>
            <person name="Hong G."/>
            <person name="Han B."/>
            <person name="Choisne N."/>
            <person name="Demange N."/>
            <person name="Orjeda G."/>
            <person name="Samain S."/>
            <person name="Cattolico L."/>
            <person name="Pelletier E."/>
            <person name="Couloux A."/>
            <person name="Segurens B."/>
            <person name="Wincker P."/>
            <person name="D'Hont A."/>
            <person name="Scarpelli C."/>
            <person name="Weissenbach J."/>
            <person name="Salanoubat M."/>
            <person name="Quetier F."/>
            <person name="Yu Y."/>
            <person name="Kim H.R."/>
            <person name="Rambo T."/>
            <person name="Currie J."/>
            <person name="Collura K."/>
            <person name="Luo M."/>
            <person name="Yang T."/>
            <person name="Ammiraju J.S.S."/>
            <person name="Engler F."/>
            <person name="Soderlund C."/>
            <person name="Wing R.A."/>
            <person name="Palmer L.E."/>
            <person name="de la Bastide M."/>
            <person name="Spiegel L."/>
            <person name="Nascimento L."/>
            <person name="Zutavern T."/>
            <person name="O'Shaughnessy A."/>
            <person name="Dike S."/>
            <person name="Dedhia N."/>
            <person name="Preston R."/>
            <person name="Balija V."/>
            <person name="McCombie W.R."/>
            <person name="Chow T."/>
            <person name="Chen H."/>
            <person name="Chung M."/>
            <person name="Chen C."/>
            <person name="Shaw J."/>
            <person name="Wu H."/>
            <person name="Hsiao K."/>
            <person name="Chao Y."/>
            <person name="Chu M."/>
            <person name="Cheng C."/>
            <person name="Hour A."/>
            <person name="Lee P."/>
            <person name="Lin S."/>
            <person name="Lin Y."/>
            <person name="Liou J."/>
            <person name="Liu S."/>
            <person name="Hsing Y."/>
            <person name="Raghuvanshi S."/>
            <person name="Mohanty A."/>
            <person name="Bharti A.K."/>
            <person name="Gaur A."/>
            <person name="Gupta V."/>
            <person name="Kumar D."/>
            <person name="Ravi V."/>
            <person name="Vij S."/>
            <person name="Kapur A."/>
            <person name="Khurana P."/>
            <person name="Khurana P."/>
            <person name="Khurana J.P."/>
            <person name="Tyagi A.K."/>
            <person name="Gaikwad K."/>
            <person name="Singh A."/>
            <person name="Dalal V."/>
            <person name="Srivastava S."/>
            <person name="Dixit A."/>
            <person name="Pal A.K."/>
            <person name="Ghazi I.A."/>
            <person name="Yadav M."/>
            <person name="Pandit A."/>
            <person name="Bhargava A."/>
            <person name="Sureshbabu K."/>
            <person name="Batra K."/>
            <person name="Sharma T.R."/>
            <person name="Mohapatra T."/>
            <person name="Singh N.K."/>
            <person name="Messing J."/>
            <person name="Nelson A.B."/>
            <person name="Fuks G."/>
            <person name="Kavchok S."/>
            <person name="Keizer G."/>
            <person name="Linton E."/>
            <person name="Llaca V."/>
            <person name="Song R."/>
            <person name="Tanyolac B."/>
            <person name="Young S."/>
            <person name="Ho-Il K."/>
            <person name="Hahn J.H."/>
            <person name="Sangsakoo G."/>
            <person name="Vanavichit A."/>
            <person name="de Mattos Luiz.A.T."/>
            <person name="Zimmer P.D."/>
            <person name="Malone G."/>
            <person name="Dellagostin O."/>
            <person name="de Oliveira A.C."/>
            <person name="Bevan M."/>
            <person name="Bancroft I."/>
            <person name="Minx P."/>
            <person name="Cordum H."/>
            <person name="Wilson R."/>
            <person name="Cheng Z."/>
            <person name="Jin W."/>
            <person name="Jiang J."/>
            <person name="Leong S.A."/>
            <person name="Iwama H."/>
            <person name="Gojobori T."/>
            <person name="Itoh T."/>
            <person name="Niimura Y."/>
            <person name="Fujii Y."/>
            <person name="Habara T."/>
            <person name="Sakai H."/>
            <person name="Sato Y."/>
            <person name="Wilson G."/>
            <person name="Kumar K."/>
            <person name="McCouch S."/>
            <person name="Juretic N."/>
            <person name="Hoen D."/>
            <person name="Wright S."/>
            <person name="Bruskiewich R."/>
            <person name="Bureau T."/>
            <person name="Miyao A."/>
            <person name="Hirochika H."/>
            <person name="Nishikawa T."/>
            <person name="Kadowaki K."/>
            <person name="Sugiura M."/>
            <person name="Burr B."/>
            <person name="Sasaki T."/>
        </authorList>
    </citation>
    <scope>NUCLEOTIDE SEQUENCE [LARGE SCALE GENOMIC DNA]</scope>
    <source>
        <strain evidence="4">cv. Nipponbare</strain>
    </source>
</reference>
<dbReference type="EMBL" id="AP004681">
    <property type="protein sequence ID" value="BAD37645.1"/>
    <property type="molecule type" value="Genomic_DNA"/>
</dbReference>
<dbReference type="Proteomes" id="UP000000763">
    <property type="component" value="Chromosome 6"/>
</dbReference>
<evidence type="ECO:0000313" key="2">
    <source>
        <dbReference type="EMBL" id="BAD35254.1"/>
    </source>
</evidence>
<proteinExistence type="predicted"/>
<dbReference type="EMBL" id="AP003512">
    <property type="protein sequence ID" value="BAD35254.1"/>
    <property type="molecule type" value="Genomic_DNA"/>
</dbReference>
<reference evidence="3" key="2">
    <citation type="submission" date="2002-01" db="EMBL/GenBank/DDBJ databases">
        <title>Oryza sativa nipponbare(GA3) genomic DNA, chromosome 6, BAC clone:OSJNBa0040M10.</title>
        <authorList>
            <person name="Sasaki T."/>
            <person name="Matsumoto T."/>
            <person name="Yamamoto K."/>
        </authorList>
    </citation>
    <scope>NUCLEOTIDE SEQUENCE</scope>
</reference>
<reference evidence="2" key="1">
    <citation type="submission" date="2001-04" db="EMBL/GenBank/DDBJ databases">
        <title>Oryza sativa nipponbare(GA3) genomic DNA, chromosome 6, PAC clone:P0618D11.</title>
        <authorList>
            <person name="Sasaki T."/>
            <person name="Matsumoto T."/>
            <person name="Yamamoto K."/>
        </authorList>
    </citation>
    <scope>NUCLEOTIDE SEQUENCE</scope>
</reference>
<evidence type="ECO:0000313" key="3">
    <source>
        <dbReference type="EMBL" id="BAD37645.1"/>
    </source>
</evidence>
<gene>
    <name evidence="3" type="ORF">OSJNBa0040M10.4</name>
    <name evidence="2" type="ORF">P0618D11.34</name>
</gene>
<accession>Q69Y73</accession>
<protein>
    <submittedName>
        <fullName evidence="2">Uncharacterized protein</fullName>
    </submittedName>
</protein>